<dbReference type="PROSITE" id="PS00108">
    <property type="entry name" value="PROTEIN_KINASE_ST"/>
    <property type="match status" value="1"/>
</dbReference>
<dbReference type="GO" id="GO:0004672">
    <property type="term" value="F:protein kinase activity"/>
    <property type="evidence" value="ECO:0007669"/>
    <property type="project" value="InterPro"/>
</dbReference>
<dbReference type="InterPro" id="IPR050167">
    <property type="entry name" value="Ser_Thr_protein_kinase"/>
</dbReference>
<dbReference type="SMART" id="SM00220">
    <property type="entry name" value="S_TKc"/>
    <property type="match status" value="1"/>
</dbReference>
<dbReference type="GO" id="GO:0005737">
    <property type="term" value="C:cytoplasm"/>
    <property type="evidence" value="ECO:0007669"/>
    <property type="project" value="TreeGrafter"/>
</dbReference>
<sequence length="341" mass="38338">MSTSTPVSQRVYALRNRGSSHSSSPVQLPATPDLQKVGFGTGVGVFHLLRHPKSGGSYRSPWAVKKFSWNIRGKREGEAITKRLNREAEVLKRLKHPNVIGFRQWTNDADGNPALMMEFGEKSLADLIQERDESNPGESFPEDKIIRVAQDVVSAVHYLHTTQQLLHGDIKSNNVLVLGNFETCKLCDFGVVCKLDRNMKLRKGETYIGTQCWSAPEVLGDGDVCDKSDIYSYALTLYEMVALRVPHLDDTAEDESMEDDESFQQECEEQFEQRLGTLSDGNLGRRCQCVLAQSGFSVALTSEKEGHCLRMMRSINRIRPSQPIHDKVLEQLVDSLPEILR</sequence>
<dbReference type="InterPro" id="IPR011009">
    <property type="entry name" value="Kinase-like_dom_sf"/>
</dbReference>
<gene>
    <name evidence="1" type="ORF">CTOB1V02_LOCUS3420</name>
</gene>
<dbReference type="Gene3D" id="1.10.510.10">
    <property type="entry name" value="Transferase(Phosphotransferase) domain 1"/>
    <property type="match status" value="1"/>
</dbReference>
<proteinExistence type="predicted"/>
<name>A0A7R8W9U4_9CRUS</name>
<dbReference type="GO" id="GO:0007165">
    <property type="term" value="P:signal transduction"/>
    <property type="evidence" value="ECO:0007669"/>
    <property type="project" value="TreeGrafter"/>
</dbReference>
<organism evidence="1">
    <name type="scientific">Cyprideis torosa</name>
    <dbReference type="NCBI Taxonomy" id="163714"/>
    <lineage>
        <taxon>Eukaryota</taxon>
        <taxon>Metazoa</taxon>
        <taxon>Ecdysozoa</taxon>
        <taxon>Arthropoda</taxon>
        <taxon>Crustacea</taxon>
        <taxon>Oligostraca</taxon>
        <taxon>Ostracoda</taxon>
        <taxon>Podocopa</taxon>
        <taxon>Podocopida</taxon>
        <taxon>Cytherocopina</taxon>
        <taxon>Cytheroidea</taxon>
        <taxon>Cytherideidae</taxon>
        <taxon>Cyprideis</taxon>
    </lineage>
</organism>
<dbReference type="EMBL" id="OB660582">
    <property type="protein sequence ID" value="CAD7225480.1"/>
    <property type="molecule type" value="Genomic_DNA"/>
</dbReference>
<dbReference type="AlphaFoldDB" id="A0A7R8W9U4"/>
<accession>A0A7R8W9U4</accession>
<dbReference type="GO" id="GO:0005524">
    <property type="term" value="F:ATP binding"/>
    <property type="evidence" value="ECO:0007669"/>
    <property type="project" value="InterPro"/>
</dbReference>
<dbReference type="PANTHER" id="PTHR23257:SF706">
    <property type="entry name" value="PROTO-ONCOGENE SERINE_THREONINE-PROTEIN KINASE MOS"/>
    <property type="match status" value="1"/>
</dbReference>
<evidence type="ECO:0000313" key="1">
    <source>
        <dbReference type="EMBL" id="CAD7225480.1"/>
    </source>
</evidence>
<dbReference type="SUPFAM" id="SSF56112">
    <property type="entry name" value="Protein kinase-like (PK-like)"/>
    <property type="match status" value="1"/>
</dbReference>
<dbReference type="InterPro" id="IPR000719">
    <property type="entry name" value="Prot_kinase_dom"/>
</dbReference>
<dbReference type="PROSITE" id="PS50011">
    <property type="entry name" value="PROTEIN_KINASE_DOM"/>
    <property type="match status" value="1"/>
</dbReference>
<protein>
    <submittedName>
        <fullName evidence="1">Uncharacterized protein</fullName>
    </submittedName>
</protein>
<dbReference type="Pfam" id="PF00069">
    <property type="entry name" value="Pkinase"/>
    <property type="match status" value="1"/>
</dbReference>
<dbReference type="OrthoDB" id="4062651at2759"/>
<dbReference type="PANTHER" id="PTHR23257">
    <property type="entry name" value="SERINE-THREONINE PROTEIN KINASE"/>
    <property type="match status" value="1"/>
</dbReference>
<reference evidence="1" key="1">
    <citation type="submission" date="2020-11" db="EMBL/GenBank/DDBJ databases">
        <authorList>
            <person name="Tran Van P."/>
        </authorList>
    </citation>
    <scope>NUCLEOTIDE SEQUENCE</scope>
</reference>
<dbReference type="InterPro" id="IPR008271">
    <property type="entry name" value="Ser/Thr_kinase_AS"/>
</dbReference>